<keyword evidence="2" id="KW-0472">Membrane</keyword>
<feature type="compositionally biased region" description="Basic residues" evidence="1">
    <location>
        <begin position="237"/>
        <end position="249"/>
    </location>
</feature>
<dbReference type="VEuPathDB" id="FungiDB:I7I50_03304"/>
<feature type="compositionally biased region" description="Basic and acidic residues" evidence="1">
    <location>
        <begin position="176"/>
        <end position="186"/>
    </location>
</feature>
<dbReference type="HOGENOM" id="CLU_071319_0_0_1"/>
<evidence type="ECO:0000313" key="4">
    <source>
        <dbReference type="Proteomes" id="UP000001631"/>
    </source>
</evidence>
<dbReference type="EMBL" id="GG663363">
    <property type="protein sequence ID" value="EEH11742.1"/>
    <property type="molecule type" value="Genomic_DNA"/>
</dbReference>
<sequence length="336" mass="36990">MATLIPISTSSQTTVKEQLEQQANGGWNSWTPEEQGGILAASILVFLFFSALALFISLRVPEQRKGIRLVDAEPGIHERQEGREPRKASRKRGSRCPASVPQTLPGPRSQPNRNTCAPAAKNGGSKGATRRFSSDERRCLEPGGHQGRKRGSTGGFYGGDTRKQREMQRSRSCPGPRDRERSERRVGQSGAGSHWNGRQKPRESILVCDGSDETLERTMSSDSMDSYADGDPGPSTRKGKEKTRTHPRRRSEGAKAYTNTRMGLNLVDEQPGCVLCQLKARDIVTKTQDRDSPEARIVESLPQSEDRVKGNAFSELEKDNQQANSIFTAGISVLVQ</sequence>
<evidence type="ECO:0000256" key="2">
    <source>
        <dbReference type="SAM" id="Phobius"/>
    </source>
</evidence>
<keyword evidence="2" id="KW-0812">Transmembrane</keyword>
<dbReference type="RefSeq" id="XP_045292222.1">
    <property type="nucleotide sequence ID" value="XM_045428247.1"/>
</dbReference>
<keyword evidence="4" id="KW-1185">Reference proteome</keyword>
<dbReference type="Proteomes" id="UP000001631">
    <property type="component" value="Unassembled WGS sequence"/>
</dbReference>
<dbReference type="InParanoid" id="C0NA38"/>
<feature type="transmembrane region" description="Helical" evidence="2">
    <location>
        <begin position="37"/>
        <end position="58"/>
    </location>
</feature>
<keyword evidence="2" id="KW-1133">Transmembrane helix</keyword>
<gene>
    <name evidence="3" type="ORF">HCBG_01197</name>
</gene>
<organism evidence="3 4">
    <name type="scientific">Ajellomyces capsulatus (strain G186AR / H82 / ATCC MYA-2454 / RMSCC 2432)</name>
    <name type="common">Darling's disease fungus</name>
    <name type="synonym">Histoplasma capsulatum</name>
    <dbReference type="NCBI Taxonomy" id="447093"/>
    <lineage>
        <taxon>Eukaryota</taxon>
        <taxon>Fungi</taxon>
        <taxon>Dikarya</taxon>
        <taxon>Ascomycota</taxon>
        <taxon>Pezizomycotina</taxon>
        <taxon>Eurotiomycetes</taxon>
        <taxon>Eurotiomycetidae</taxon>
        <taxon>Onygenales</taxon>
        <taxon>Ajellomycetaceae</taxon>
        <taxon>Histoplasma</taxon>
    </lineage>
</organism>
<reference evidence="3" key="1">
    <citation type="submission" date="2009-02" db="EMBL/GenBank/DDBJ databases">
        <title>The Genome Sequence of Ajellomyces capsulatus strain G186AR.</title>
        <authorList>
            <consortium name="The Broad Institute Genome Sequencing Platform"/>
            <person name="Champion M."/>
            <person name="Cuomo C."/>
            <person name="Ma L.-J."/>
            <person name="Henn M.R."/>
            <person name="Sil A."/>
            <person name="Goldman B."/>
            <person name="Young S.K."/>
            <person name="Kodira C.D."/>
            <person name="Zeng Q."/>
            <person name="Koehrsen M."/>
            <person name="Alvarado L."/>
            <person name="Berlin A."/>
            <person name="Borenstein D."/>
            <person name="Chen Z."/>
            <person name="Engels R."/>
            <person name="Freedman E."/>
            <person name="Gellesch M."/>
            <person name="Goldberg J."/>
            <person name="Griggs A."/>
            <person name="Gujja S."/>
            <person name="Heiman D."/>
            <person name="Hepburn T."/>
            <person name="Howarth C."/>
            <person name="Jen D."/>
            <person name="Larson L."/>
            <person name="Lewis B."/>
            <person name="Mehta T."/>
            <person name="Park D."/>
            <person name="Pearson M."/>
            <person name="Roberts A."/>
            <person name="Saif S."/>
            <person name="Shea T."/>
            <person name="Shenoy N."/>
            <person name="Sisk P."/>
            <person name="Stolte C."/>
            <person name="Sykes S."/>
            <person name="Walk T."/>
            <person name="White J."/>
            <person name="Yandava C."/>
            <person name="Klein B."/>
            <person name="McEwen J.G."/>
            <person name="Puccia R."/>
            <person name="Goldman G.H."/>
            <person name="Felipe M.S."/>
            <person name="Nino-Vega G."/>
            <person name="San-Blas G."/>
            <person name="Taylor J."/>
            <person name="Mendoza L."/>
            <person name="Galagan J."/>
            <person name="Nusbaum C."/>
            <person name="Birren B."/>
        </authorList>
    </citation>
    <scope>NUCLEOTIDE SEQUENCE</scope>
    <source>
        <strain evidence="3">G186AR</strain>
    </source>
</reference>
<dbReference type="AlphaFoldDB" id="C0NA38"/>
<feature type="compositionally biased region" description="Basic and acidic residues" evidence="1">
    <location>
        <begin position="78"/>
        <end position="87"/>
    </location>
</feature>
<proteinExistence type="predicted"/>
<evidence type="ECO:0000313" key="3">
    <source>
        <dbReference type="EMBL" id="EEH11742.1"/>
    </source>
</evidence>
<protein>
    <submittedName>
        <fullName evidence="3">Uncharacterized protein</fullName>
    </submittedName>
</protein>
<evidence type="ECO:0000256" key="1">
    <source>
        <dbReference type="SAM" id="MobiDB-lite"/>
    </source>
</evidence>
<feature type="compositionally biased region" description="Basic and acidic residues" evidence="1">
    <location>
        <begin position="160"/>
        <end position="169"/>
    </location>
</feature>
<name>C0NA38_AJECG</name>
<feature type="region of interest" description="Disordered" evidence="1">
    <location>
        <begin position="78"/>
        <end position="251"/>
    </location>
</feature>
<dbReference type="GeneID" id="69034214"/>
<accession>C0NA38</accession>